<dbReference type="RefSeq" id="XP_009176061.1">
    <property type="nucleotide sequence ID" value="XM_009177797.1"/>
</dbReference>
<organism evidence="2 3">
    <name type="scientific">Opisthorchis viverrini</name>
    <name type="common">Southeast Asian liver fluke</name>
    <dbReference type="NCBI Taxonomy" id="6198"/>
    <lineage>
        <taxon>Eukaryota</taxon>
        <taxon>Metazoa</taxon>
        <taxon>Spiralia</taxon>
        <taxon>Lophotrochozoa</taxon>
        <taxon>Platyhelminthes</taxon>
        <taxon>Trematoda</taxon>
        <taxon>Digenea</taxon>
        <taxon>Opisthorchiida</taxon>
        <taxon>Opisthorchiata</taxon>
        <taxon>Opisthorchiidae</taxon>
        <taxon>Opisthorchis</taxon>
    </lineage>
</organism>
<dbReference type="EMBL" id="KL597081">
    <property type="protein sequence ID" value="KER20193.1"/>
    <property type="molecule type" value="Genomic_DNA"/>
</dbReference>
<proteinExistence type="predicted"/>
<dbReference type="CTD" id="20325368"/>
<dbReference type="AlphaFoldDB" id="A0A074YZW2"/>
<dbReference type="GeneID" id="20325368"/>
<keyword evidence="3" id="KW-1185">Reference proteome</keyword>
<gene>
    <name evidence="2" type="ORF">T265_11200</name>
</gene>
<dbReference type="Proteomes" id="UP000054324">
    <property type="component" value="Unassembled WGS sequence"/>
</dbReference>
<dbReference type="KEGG" id="ovi:T265_11200"/>
<protein>
    <submittedName>
        <fullName evidence="2">Uncharacterized protein</fullName>
    </submittedName>
</protein>
<name>A0A074YZW2_OPIVI</name>
<reference evidence="2 3" key="1">
    <citation type="submission" date="2013-11" db="EMBL/GenBank/DDBJ databases">
        <title>Opisthorchis viverrini - life in the bile duct.</title>
        <authorList>
            <person name="Young N.D."/>
            <person name="Nagarajan N."/>
            <person name="Lin S.J."/>
            <person name="Korhonen P.K."/>
            <person name="Jex A.R."/>
            <person name="Hall R.S."/>
            <person name="Safavi-Hemami H."/>
            <person name="Kaewkong W."/>
            <person name="Bertrand D."/>
            <person name="Gao S."/>
            <person name="Seet Q."/>
            <person name="Wongkham S."/>
            <person name="Teh B.T."/>
            <person name="Wongkham C."/>
            <person name="Intapan P.M."/>
            <person name="Maleewong W."/>
            <person name="Yang X."/>
            <person name="Hu M."/>
            <person name="Wang Z."/>
            <person name="Hofmann A."/>
            <person name="Sternberg P.W."/>
            <person name="Tan P."/>
            <person name="Wang J."/>
            <person name="Gasser R.B."/>
        </authorList>
    </citation>
    <scope>NUCLEOTIDE SEQUENCE [LARGE SCALE GENOMIC DNA]</scope>
</reference>
<evidence type="ECO:0000313" key="3">
    <source>
        <dbReference type="Proteomes" id="UP000054324"/>
    </source>
</evidence>
<accession>A0A074YZW2</accession>
<evidence type="ECO:0000256" key="1">
    <source>
        <dbReference type="SAM" id="MobiDB-lite"/>
    </source>
</evidence>
<evidence type="ECO:0000313" key="2">
    <source>
        <dbReference type="EMBL" id="KER20193.1"/>
    </source>
</evidence>
<sequence>MFVRGPGTARAPTPRQEDDKRPPPAPLAQKPNREATVLGWKCKYISIFPEHVAKYDPTRHLVGQESMFFRPLPMHQPIQMLLPTWVTIASTSSVIVRTTLYLSILSAQVQFNILYTAQMRLLNKRR</sequence>
<feature type="region of interest" description="Disordered" evidence="1">
    <location>
        <begin position="1"/>
        <end position="30"/>
    </location>
</feature>